<evidence type="ECO:0000256" key="9">
    <source>
        <dbReference type="ARBA" id="ARBA00048504"/>
    </source>
</evidence>
<evidence type="ECO:0000256" key="8">
    <source>
        <dbReference type="ARBA" id="ARBA00048283"/>
    </source>
</evidence>
<gene>
    <name evidence="13" type="primary">abhd11_10</name>
    <name evidence="13" type="ORF">AVEN_128214_1</name>
</gene>
<dbReference type="PANTHER" id="PTHR46118">
    <property type="entry name" value="PROTEIN ABHD11"/>
    <property type="match status" value="1"/>
</dbReference>
<reference evidence="13 14" key="1">
    <citation type="journal article" date="2019" name="Sci. Rep.">
        <title>Orb-weaving spider Araneus ventricosus genome elucidates the spidroin gene catalogue.</title>
        <authorList>
            <person name="Kono N."/>
            <person name="Nakamura H."/>
            <person name="Ohtoshi R."/>
            <person name="Moran D.A.P."/>
            <person name="Shinohara A."/>
            <person name="Yoshida Y."/>
            <person name="Fujiwara M."/>
            <person name="Mori M."/>
            <person name="Tomita M."/>
            <person name="Arakawa K."/>
        </authorList>
    </citation>
    <scope>NUCLEOTIDE SEQUENCE [LARGE SCALE GENOMIC DNA]</scope>
</reference>
<comment type="catalytic activity">
    <reaction evidence="6">
        <text>a 1,3-diacyl-sn-glycerol + H2O = a 1-acyl-sn-glycerol + a fatty acid + H(+)</text>
        <dbReference type="Rhea" id="RHEA:38503"/>
        <dbReference type="ChEBI" id="CHEBI:15377"/>
        <dbReference type="ChEBI" id="CHEBI:15378"/>
        <dbReference type="ChEBI" id="CHEBI:28868"/>
        <dbReference type="ChEBI" id="CHEBI:64683"/>
        <dbReference type="ChEBI" id="CHEBI:77272"/>
    </reaction>
</comment>
<evidence type="ECO:0000256" key="4">
    <source>
        <dbReference type="ARBA" id="ARBA00042703"/>
    </source>
</evidence>
<dbReference type="InterPro" id="IPR029058">
    <property type="entry name" value="AB_hydrolase_fold"/>
</dbReference>
<comment type="catalytic activity">
    <reaction evidence="8">
        <text>1-octadecanoyl-2-(4Z,7Z,10Z,13Z,16Z,19Z-docosahexaenoyl)-sn-glycerol + H2O = 2-(4Z,7Z,10Z,13Z,16Z,19Z-docosahexaenoyl)-glycerol + octadecanoate + H(+)</text>
        <dbReference type="Rhea" id="RHEA:77107"/>
        <dbReference type="ChEBI" id="CHEBI:15377"/>
        <dbReference type="ChEBI" id="CHEBI:15378"/>
        <dbReference type="ChEBI" id="CHEBI:25629"/>
        <dbReference type="ChEBI" id="CHEBI:77129"/>
        <dbReference type="ChEBI" id="CHEBI:186738"/>
    </reaction>
</comment>
<evidence type="ECO:0000256" key="1">
    <source>
        <dbReference type="ARBA" id="ARBA00008645"/>
    </source>
</evidence>
<dbReference type="Pfam" id="PF00561">
    <property type="entry name" value="Abhydrolase_1"/>
    <property type="match status" value="1"/>
</dbReference>
<dbReference type="EMBL" id="BGPR01000002">
    <property type="protein sequence ID" value="GBL73052.1"/>
    <property type="molecule type" value="Genomic_DNA"/>
</dbReference>
<comment type="catalytic activity">
    <reaction evidence="9">
        <text>1,2-didecanoylglycerol + H2O = decanoylglycerol + decanoate + H(+)</text>
        <dbReference type="Rhea" id="RHEA:48596"/>
        <dbReference type="ChEBI" id="CHEBI:11152"/>
        <dbReference type="ChEBI" id="CHEBI:15377"/>
        <dbReference type="ChEBI" id="CHEBI:15378"/>
        <dbReference type="ChEBI" id="CHEBI:27689"/>
        <dbReference type="ChEBI" id="CHEBI:90605"/>
    </reaction>
</comment>
<organism evidence="13 14">
    <name type="scientific">Araneus ventricosus</name>
    <name type="common">Orbweaver spider</name>
    <name type="synonym">Epeira ventricosa</name>
    <dbReference type="NCBI Taxonomy" id="182803"/>
    <lineage>
        <taxon>Eukaryota</taxon>
        <taxon>Metazoa</taxon>
        <taxon>Ecdysozoa</taxon>
        <taxon>Arthropoda</taxon>
        <taxon>Chelicerata</taxon>
        <taxon>Arachnida</taxon>
        <taxon>Araneae</taxon>
        <taxon>Araneomorphae</taxon>
        <taxon>Entelegynae</taxon>
        <taxon>Araneoidea</taxon>
        <taxon>Araneidae</taxon>
        <taxon>Araneus</taxon>
    </lineage>
</organism>
<evidence type="ECO:0000256" key="2">
    <source>
        <dbReference type="ARBA" id="ARBA00022801"/>
    </source>
</evidence>
<comment type="caution">
    <text evidence="13">The sequence shown here is derived from an EMBL/GenBank/DDBJ whole genome shotgun (WGS) entry which is preliminary data.</text>
</comment>
<sequence>MRNRPTSIPPILQPVFLFCVQSEVEKTMTLVGIQDPVRMLLLSVIICFASFLHPSVSNRFLPAKPKPVDINYSCLRIVSELGGNDDVPIILIHGLASGKETWSGVKEVLAFKTLKKVCVVDLRNHGESPWSNEVDVGAMAEDIIHLLDKLEAKKAVLVGHSMGGKTAVHVALNYPERVDKLIVEDMRPNGLSDESFRQVVLFANVLNNATNLIPQGVTEKEAKEIFQIRLNERLKEVNSFVSFEKSDTIPIKCLNRKCQWTINPALIQKLLKDIKDVWIPSSGRFDKPTLFIYGMESDFKVEEDERNIKELFPNAQIVGVKGAGHGVHGFPEFVNEAIKLINGK</sequence>
<evidence type="ECO:0000256" key="3">
    <source>
        <dbReference type="ARBA" id="ARBA00026104"/>
    </source>
</evidence>
<evidence type="ECO:0000256" key="10">
    <source>
        <dbReference type="ARBA" id="ARBA00048513"/>
    </source>
</evidence>
<dbReference type="OrthoDB" id="6424307at2759"/>
<dbReference type="EC" id="3.1.1.116" evidence="3"/>
<evidence type="ECO:0000256" key="11">
    <source>
        <dbReference type="ARBA" id="ARBA00048919"/>
    </source>
</evidence>
<protein>
    <recommendedName>
        <fullName evidence="7">sn-1-specific diacylglycerol lipase ABHD11</fullName>
        <ecNumber evidence="3">3.1.1.116</ecNumber>
    </recommendedName>
    <alternativeName>
        <fullName evidence="4">Alpha/beta hydrolase domain-containing protein 11</fullName>
    </alternativeName>
</protein>
<comment type="catalytic activity">
    <reaction evidence="5">
        <text>a 1,2-diacyl-sn-glycerol + H2O = a 2-acylglycerol + a fatty acid + H(+)</text>
        <dbReference type="Rhea" id="RHEA:33275"/>
        <dbReference type="ChEBI" id="CHEBI:15377"/>
        <dbReference type="ChEBI" id="CHEBI:15378"/>
        <dbReference type="ChEBI" id="CHEBI:17389"/>
        <dbReference type="ChEBI" id="CHEBI:17815"/>
        <dbReference type="ChEBI" id="CHEBI:28868"/>
        <dbReference type="EC" id="3.1.1.116"/>
    </reaction>
</comment>
<proteinExistence type="inferred from homology"/>
<dbReference type="InterPro" id="IPR000073">
    <property type="entry name" value="AB_hydrolase_1"/>
</dbReference>
<keyword evidence="2" id="KW-0378">Hydrolase</keyword>
<accession>A0A4Y1ZZY7</accession>
<evidence type="ECO:0000313" key="14">
    <source>
        <dbReference type="Proteomes" id="UP000499080"/>
    </source>
</evidence>
<evidence type="ECO:0000256" key="5">
    <source>
        <dbReference type="ARBA" id="ARBA00043667"/>
    </source>
</evidence>
<comment type="catalytic activity">
    <reaction evidence="11">
        <text>1-octadecanoyl-2-(5Z,8Z,11Z,14Z-eicosatetraenoyl)-sn-glycerol + H2O = 2-(5Z,8Z,11Z,14Z-eicosatetraenoyl)-glycerol + octadecanoate + H(+)</text>
        <dbReference type="Rhea" id="RHEA:38507"/>
        <dbReference type="ChEBI" id="CHEBI:15377"/>
        <dbReference type="ChEBI" id="CHEBI:15378"/>
        <dbReference type="ChEBI" id="CHEBI:25629"/>
        <dbReference type="ChEBI" id="CHEBI:52392"/>
        <dbReference type="ChEBI" id="CHEBI:75728"/>
    </reaction>
</comment>
<evidence type="ECO:0000259" key="12">
    <source>
        <dbReference type="Pfam" id="PF00561"/>
    </source>
</evidence>
<evidence type="ECO:0000313" key="13">
    <source>
        <dbReference type="EMBL" id="GBL73052.1"/>
    </source>
</evidence>
<keyword evidence="14" id="KW-1185">Reference proteome</keyword>
<evidence type="ECO:0000256" key="6">
    <source>
        <dbReference type="ARBA" id="ARBA00043742"/>
    </source>
</evidence>
<feature type="domain" description="AB hydrolase-1" evidence="12">
    <location>
        <begin position="88"/>
        <end position="328"/>
    </location>
</feature>
<dbReference type="AlphaFoldDB" id="A0A4Y1ZZY7"/>
<name>A0A4Y1ZZY7_ARAVE</name>
<evidence type="ECO:0000256" key="7">
    <source>
        <dbReference type="ARBA" id="ARBA00044064"/>
    </source>
</evidence>
<dbReference type="SUPFAM" id="SSF53474">
    <property type="entry name" value="alpha/beta-Hydrolases"/>
    <property type="match status" value="1"/>
</dbReference>
<dbReference type="PRINTS" id="PR00111">
    <property type="entry name" value="ABHYDROLASE"/>
</dbReference>
<comment type="catalytic activity">
    <reaction evidence="10">
        <text>1-octadecanoyl-2-(9Z-octadecenoyl)-sn-glycerol + H2O = 2-(9Z-octadecenoyl)-glycerol + octadecanoate + H(+)</text>
        <dbReference type="Rhea" id="RHEA:77103"/>
        <dbReference type="ChEBI" id="CHEBI:15377"/>
        <dbReference type="ChEBI" id="CHEBI:15378"/>
        <dbReference type="ChEBI" id="CHEBI:25629"/>
        <dbReference type="ChEBI" id="CHEBI:73990"/>
        <dbReference type="ChEBI" id="CHEBI:75468"/>
    </reaction>
</comment>
<dbReference type="Proteomes" id="UP000499080">
    <property type="component" value="Unassembled WGS sequence"/>
</dbReference>
<comment type="similarity">
    <text evidence="1">Belongs to the AB hydrolase superfamily.</text>
</comment>
<dbReference type="Gene3D" id="3.40.50.1820">
    <property type="entry name" value="alpha/beta hydrolase"/>
    <property type="match status" value="1"/>
</dbReference>
<dbReference type="GO" id="GO:0016787">
    <property type="term" value="F:hydrolase activity"/>
    <property type="evidence" value="ECO:0007669"/>
    <property type="project" value="UniProtKB-KW"/>
</dbReference>
<dbReference type="PANTHER" id="PTHR46118:SF4">
    <property type="entry name" value="PROTEIN ABHD11"/>
    <property type="match status" value="1"/>
</dbReference>